<dbReference type="InterPro" id="IPR051679">
    <property type="entry name" value="DASS-Related_Transporters"/>
</dbReference>
<comment type="subcellular location">
    <subcellularLocation>
        <location evidence="1">Membrane</location>
        <topology evidence="1">Multi-pass membrane protein</topology>
    </subcellularLocation>
</comment>
<evidence type="ECO:0000256" key="2">
    <source>
        <dbReference type="ARBA" id="ARBA00022448"/>
    </source>
</evidence>
<evidence type="ECO:0000256" key="7">
    <source>
        <dbReference type="SAM" id="Phobius"/>
    </source>
</evidence>
<feature type="transmembrane region" description="Helical" evidence="7">
    <location>
        <begin position="480"/>
        <end position="501"/>
    </location>
</feature>
<dbReference type="PROSITE" id="PS51202">
    <property type="entry name" value="RCK_C"/>
    <property type="match status" value="2"/>
</dbReference>
<organism evidence="9 10">
    <name type="scientific">Sphingomonas kyeonggiensis</name>
    <dbReference type="NCBI Taxonomy" id="1268553"/>
    <lineage>
        <taxon>Bacteria</taxon>
        <taxon>Pseudomonadati</taxon>
        <taxon>Pseudomonadota</taxon>
        <taxon>Alphaproteobacteria</taxon>
        <taxon>Sphingomonadales</taxon>
        <taxon>Sphingomonadaceae</taxon>
        <taxon>Sphingomonas</taxon>
    </lineage>
</organism>
<comment type="caution">
    <text evidence="9">The sequence shown here is derived from an EMBL/GenBank/DDBJ whole genome shotgun (WGS) entry which is preliminary data.</text>
</comment>
<keyword evidence="3 7" id="KW-0812">Transmembrane</keyword>
<feature type="domain" description="RCK C-terminal" evidence="8">
    <location>
        <begin position="213"/>
        <end position="296"/>
    </location>
</feature>
<evidence type="ECO:0000313" key="9">
    <source>
        <dbReference type="EMBL" id="MBB4840454.1"/>
    </source>
</evidence>
<gene>
    <name evidence="9" type="ORF">HNP52_003546</name>
</gene>
<evidence type="ECO:0000259" key="8">
    <source>
        <dbReference type="PROSITE" id="PS51202"/>
    </source>
</evidence>
<dbReference type="InterPro" id="IPR036721">
    <property type="entry name" value="RCK_C_sf"/>
</dbReference>
<feature type="transmembrane region" description="Helical" evidence="7">
    <location>
        <begin position="100"/>
        <end position="128"/>
    </location>
</feature>
<dbReference type="SUPFAM" id="SSF116726">
    <property type="entry name" value="TrkA C-terminal domain-like"/>
    <property type="match status" value="2"/>
</dbReference>
<dbReference type="PANTHER" id="PTHR43652:SF2">
    <property type="entry name" value="BASIC AMINO ACID ANTIPORTER YFCC-RELATED"/>
    <property type="match status" value="1"/>
</dbReference>
<feature type="domain" description="RCK C-terminal" evidence="8">
    <location>
        <begin position="303"/>
        <end position="388"/>
    </location>
</feature>
<keyword evidence="10" id="KW-1185">Reference proteome</keyword>
<dbReference type="RefSeq" id="WP_311768509.1">
    <property type="nucleotide sequence ID" value="NZ_JACHLN010000003.1"/>
</dbReference>
<evidence type="ECO:0000313" key="10">
    <source>
        <dbReference type="Proteomes" id="UP000575241"/>
    </source>
</evidence>
<feature type="transmembrane region" description="Helical" evidence="7">
    <location>
        <begin position="34"/>
        <end position="50"/>
    </location>
</feature>
<keyword evidence="6 7" id="KW-0472">Membrane</keyword>
<dbReference type="Pfam" id="PF03600">
    <property type="entry name" value="CitMHS"/>
    <property type="match status" value="1"/>
</dbReference>
<feature type="transmembrane region" description="Helical" evidence="7">
    <location>
        <begin position="12"/>
        <end position="28"/>
    </location>
</feature>
<keyword evidence="4" id="KW-0677">Repeat</keyword>
<dbReference type="InterPro" id="IPR004680">
    <property type="entry name" value="Cit_transptr-like_dom"/>
</dbReference>
<evidence type="ECO:0000256" key="5">
    <source>
        <dbReference type="ARBA" id="ARBA00022989"/>
    </source>
</evidence>
<keyword evidence="5 7" id="KW-1133">Transmembrane helix</keyword>
<keyword evidence="2" id="KW-0813">Transport</keyword>
<sequence>MAFSHAMNTPQLLSVGVLVGMMLLFIWGKFRYDMVAVIALLAALALGIVSPKQAFTGFSDDIVIIVASALVLSGAVQRSGVIERAMLVLQKRVTHVRSQLLLLSASVGFASALVKNIGALAMMIPVALQISKKAGVSPAAYLMPMSFASLLGGLITLIGTSPNIIVSRVREEMTGQPFGMFDYAPVGLGLTLVGLVFLRFGYRLLPRDRRAAPTLGEAIDIQDYVTEAEIPAGSPAVDETVAAFRERHDGEVMVTAILRSGIRSTPFPDAVLKPEDVLILAGSPDSLERVIASDRLELEGAHREAPDGASSEVGVIEAVIGTESPLIGRTAGRLGLHERFGVNLIAVSRRGDRLARRLGDVMLEPGDVIVLQGPLDLLFERLGELGCLPLAQRTLRLGSARKGLLPIAILGAAMLATALGYVPVAVAFFAAAGLTILSGALPVREAYDHIEWPILVMLGALIPVSDSLRTTGASQIIGDWLGNFAATLPPWGAVALILAAAMAVTPFLNNAATVLVMAPIAATFASELGYRPEAFLMATAVGAGCDFLTPIGHQCNTLVMGPGGYRFGDYARLGAPLSVIVLVVGTPLILWVWPVH</sequence>
<dbReference type="GO" id="GO:0005886">
    <property type="term" value="C:plasma membrane"/>
    <property type="evidence" value="ECO:0007669"/>
    <property type="project" value="TreeGrafter"/>
</dbReference>
<accession>A0A7W7NU56</accession>
<feature type="transmembrane region" description="Helical" evidence="7">
    <location>
        <begin position="140"/>
        <end position="160"/>
    </location>
</feature>
<feature type="transmembrane region" description="Helical" evidence="7">
    <location>
        <begin position="180"/>
        <end position="200"/>
    </location>
</feature>
<dbReference type="CDD" id="cd01115">
    <property type="entry name" value="SLC13_permease"/>
    <property type="match status" value="1"/>
</dbReference>
<name>A0A7W7NU56_9SPHN</name>
<dbReference type="EMBL" id="JACHLN010000003">
    <property type="protein sequence ID" value="MBB4840454.1"/>
    <property type="molecule type" value="Genomic_DNA"/>
</dbReference>
<feature type="transmembrane region" description="Helical" evidence="7">
    <location>
        <begin position="403"/>
        <end position="430"/>
    </location>
</feature>
<dbReference type="Pfam" id="PF02080">
    <property type="entry name" value="TrkA_C"/>
    <property type="match status" value="2"/>
</dbReference>
<dbReference type="GO" id="GO:0006813">
    <property type="term" value="P:potassium ion transport"/>
    <property type="evidence" value="ECO:0007669"/>
    <property type="project" value="InterPro"/>
</dbReference>
<dbReference type="PANTHER" id="PTHR43652">
    <property type="entry name" value="BASIC AMINO ACID ANTIPORTER YFCC-RELATED"/>
    <property type="match status" value="1"/>
</dbReference>
<evidence type="ECO:0000256" key="6">
    <source>
        <dbReference type="ARBA" id="ARBA00023136"/>
    </source>
</evidence>
<protein>
    <submittedName>
        <fullName evidence="9">Di/tricarboxylate transporter</fullName>
    </submittedName>
</protein>
<evidence type="ECO:0000256" key="4">
    <source>
        <dbReference type="ARBA" id="ARBA00022737"/>
    </source>
</evidence>
<reference evidence="9 10" key="1">
    <citation type="submission" date="2020-08" db="EMBL/GenBank/DDBJ databases">
        <title>Functional genomics of gut bacteria from endangered species of beetles.</title>
        <authorList>
            <person name="Carlos-Shanley C."/>
        </authorList>
    </citation>
    <scope>NUCLEOTIDE SEQUENCE [LARGE SCALE GENOMIC DNA]</scope>
    <source>
        <strain evidence="9 10">S00224</strain>
    </source>
</reference>
<dbReference type="Gene3D" id="3.30.70.1450">
    <property type="entry name" value="Regulator of K+ conductance, C-terminal domain"/>
    <property type="match status" value="2"/>
</dbReference>
<proteinExistence type="predicted"/>
<dbReference type="InterPro" id="IPR006037">
    <property type="entry name" value="RCK_C"/>
</dbReference>
<evidence type="ECO:0000256" key="1">
    <source>
        <dbReference type="ARBA" id="ARBA00004141"/>
    </source>
</evidence>
<feature type="transmembrane region" description="Helical" evidence="7">
    <location>
        <begin position="62"/>
        <end position="80"/>
    </location>
</feature>
<dbReference type="Proteomes" id="UP000575241">
    <property type="component" value="Unassembled WGS sequence"/>
</dbReference>
<evidence type="ECO:0000256" key="3">
    <source>
        <dbReference type="ARBA" id="ARBA00022692"/>
    </source>
</evidence>
<feature type="transmembrane region" description="Helical" evidence="7">
    <location>
        <begin position="507"/>
        <end position="525"/>
    </location>
</feature>
<dbReference type="AlphaFoldDB" id="A0A7W7NU56"/>
<feature type="transmembrane region" description="Helical" evidence="7">
    <location>
        <begin position="573"/>
        <end position="593"/>
    </location>
</feature>
<dbReference type="GO" id="GO:0008324">
    <property type="term" value="F:monoatomic cation transmembrane transporter activity"/>
    <property type="evidence" value="ECO:0007669"/>
    <property type="project" value="InterPro"/>
</dbReference>